<comment type="caution">
    <text evidence="3">The sequence shown here is derived from an EMBL/GenBank/DDBJ whole genome shotgun (WGS) entry which is preliminary data.</text>
</comment>
<dbReference type="PROSITE" id="PS50011">
    <property type="entry name" value="PROTEIN_KINASE_DOM"/>
    <property type="match status" value="1"/>
</dbReference>
<dbReference type="Gene3D" id="3.30.200.20">
    <property type="entry name" value="Phosphorylase Kinase, domain 1"/>
    <property type="match status" value="1"/>
</dbReference>
<dbReference type="EMBL" id="PGEM01000114">
    <property type="protein sequence ID" value="PPJ62486.1"/>
    <property type="molecule type" value="Genomic_DNA"/>
</dbReference>
<dbReference type="Pfam" id="PF00069">
    <property type="entry name" value="Pkinase"/>
    <property type="match status" value="1"/>
</dbReference>
<feature type="transmembrane region" description="Helical" evidence="1">
    <location>
        <begin position="294"/>
        <end position="317"/>
    </location>
</feature>
<dbReference type="SUPFAM" id="SSF56112">
    <property type="entry name" value="Protein kinase-like (PK-like)"/>
    <property type="match status" value="1"/>
</dbReference>
<dbReference type="RefSeq" id="WP_104388654.1">
    <property type="nucleotide sequence ID" value="NZ_PGEM01000114.1"/>
</dbReference>
<sequence>MIQPGDVIHDRYRVIRELGSGGFAKTFEVKDTAENDHKVIKILKENAYSRQKVRELFAQEYEILKRFSHPGIPKVKIDGYVAITYNRHSQVLTIPGLVMEKIDGEDLKEWLKSNTKISNTQQAIQWLKELIDILDYVHSHKYVHRDIKPSNIMLKPNGQLVLIDFGIVKELTQQYERRDIPNTEIGTPGYAGPEQQRATLEETLLMLNTRLDHRADFFSLGRTFVHLLTGISPDNLRDPKNGNRLLWRYQAPGIDEDFKDLIDWLMEYNLDGRPKNTQAIKDLLEPSPPPIPPIIFPMPMVFFSFALNIVLLILLAVGVTLDIGLKVLFVVILCVIFGFLVKPLMKDIW</sequence>
<dbReference type="GO" id="GO:0004672">
    <property type="term" value="F:protein kinase activity"/>
    <property type="evidence" value="ECO:0007669"/>
    <property type="project" value="InterPro"/>
</dbReference>
<keyword evidence="1" id="KW-0812">Transmembrane</keyword>
<dbReference type="InterPro" id="IPR008271">
    <property type="entry name" value="Ser/Thr_kinase_AS"/>
</dbReference>
<evidence type="ECO:0000313" key="4">
    <source>
        <dbReference type="Proteomes" id="UP000239589"/>
    </source>
</evidence>
<accession>A0A2S6CRW7</accession>
<dbReference type="PROSITE" id="PS00108">
    <property type="entry name" value="PROTEIN_KINASE_ST"/>
    <property type="match status" value="1"/>
</dbReference>
<keyword evidence="1" id="KW-0472">Membrane</keyword>
<dbReference type="PANTHER" id="PTHR44167">
    <property type="entry name" value="OVARIAN-SPECIFIC SERINE/THREONINE-PROTEIN KINASE LOK-RELATED"/>
    <property type="match status" value="1"/>
</dbReference>
<keyword evidence="4" id="KW-1185">Reference proteome</keyword>
<dbReference type="OrthoDB" id="502056at2"/>
<dbReference type="InterPro" id="IPR000719">
    <property type="entry name" value="Prot_kinase_dom"/>
</dbReference>
<evidence type="ECO:0000259" key="2">
    <source>
        <dbReference type="PROSITE" id="PS50011"/>
    </source>
</evidence>
<feature type="transmembrane region" description="Helical" evidence="1">
    <location>
        <begin position="323"/>
        <end position="341"/>
    </location>
</feature>
<keyword evidence="1" id="KW-1133">Transmembrane helix</keyword>
<dbReference type="InterPro" id="IPR011009">
    <property type="entry name" value="Kinase-like_dom_sf"/>
</dbReference>
<protein>
    <recommendedName>
        <fullName evidence="2">Protein kinase domain-containing protein</fullName>
    </recommendedName>
</protein>
<gene>
    <name evidence="3" type="ORF">CUN59_15325</name>
</gene>
<proteinExistence type="predicted"/>
<name>A0A2S6CRW7_9CYAN</name>
<dbReference type="GO" id="GO:0005524">
    <property type="term" value="F:ATP binding"/>
    <property type="evidence" value="ECO:0007669"/>
    <property type="project" value="InterPro"/>
</dbReference>
<evidence type="ECO:0000313" key="3">
    <source>
        <dbReference type="EMBL" id="PPJ62486.1"/>
    </source>
</evidence>
<dbReference type="Gene3D" id="1.10.510.10">
    <property type="entry name" value="Transferase(Phosphotransferase) domain 1"/>
    <property type="match status" value="1"/>
</dbReference>
<dbReference type="AlphaFoldDB" id="A0A2S6CRW7"/>
<feature type="domain" description="Protein kinase" evidence="2">
    <location>
        <begin position="12"/>
        <end position="295"/>
    </location>
</feature>
<reference evidence="3 4" key="1">
    <citation type="submission" date="2018-02" db="EMBL/GenBank/DDBJ databases">
        <title>Discovery of a pederin family compound in a non-symbiotic bloom-forming cyanobacterium.</title>
        <authorList>
            <person name="Kust A."/>
            <person name="Mares J."/>
            <person name="Jokela J."/>
            <person name="Urajova P."/>
            <person name="Hajek J."/>
            <person name="Saurav K."/>
            <person name="Voracova K."/>
            <person name="Fewer D.P."/>
            <person name="Haapaniemi E."/>
            <person name="Permi P."/>
            <person name="Rehakova K."/>
            <person name="Sivonen K."/>
            <person name="Hrouzek P."/>
        </authorList>
    </citation>
    <scope>NUCLEOTIDE SEQUENCE [LARGE SCALE GENOMIC DNA]</scope>
    <source>
        <strain evidence="3 4">CHARLIE-1</strain>
    </source>
</reference>
<dbReference type="Proteomes" id="UP000239589">
    <property type="component" value="Unassembled WGS sequence"/>
</dbReference>
<organism evidence="3 4">
    <name type="scientific">Cuspidothrix issatschenkoi CHARLIE-1</name>
    <dbReference type="NCBI Taxonomy" id="2052836"/>
    <lineage>
        <taxon>Bacteria</taxon>
        <taxon>Bacillati</taxon>
        <taxon>Cyanobacteriota</taxon>
        <taxon>Cyanophyceae</taxon>
        <taxon>Nostocales</taxon>
        <taxon>Aphanizomenonaceae</taxon>
        <taxon>Cuspidothrix</taxon>
    </lineage>
</organism>
<evidence type="ECO:0000256" key="1">
    <source>
        <dbReference type="SAM" id="Phobius"/>
    </source>
</evidence>
<dbReference type="CDD" id="cd14014">
    <property type="entry name" value="STKc_PknB_like"/>
    <property type="match status" value="1"/>
</dbReference>
<dbReference type="PANTHER" id="PTHR44167:SF24">
    <property type="entry name" value="SERINE_THREONINE-PROTEIN KINASE CHK2"/>
    <property type="match status" value="1"/>
</dbReference>
<dbReference type="SMART" id="SM00220">
    <property type="entry name" value="S_TKc"/>
    <property type="match status" value="1"/>
</dbReference>